<feature type="region of interest" description="Disordered" evidence="1">
    <location>
        <begin position="1369"/>
        <end position="1393"/>
    </location>
</feature>
<gene>
    <name evidence="2" type="ORF">POVCU2_0024580</name>
</gene>
<evidence type="ECO:0000313" key="3">
    <source>
        <dbReference type="Proteomes" id="UP000078560"/>
    </source>
</evidence>
<sequence length="2587" mass="301319">MKGIENFLKITSLSFKLNLQKDMEDYTRISYTNIGEHDSSYYTKKDNDESVLGKINFHTDLFSPRTSFLCDSATYHNNKLNNIKNKNEEKTEKRKQALSLFNINKDNLNVKSNFVIRNNKNICDMDLINSRDNISKMNGIQKFRKSTKNHSDERCMQREKVAHREDVTTTAHTVQKAYSAQRPRYIHKCSISTASETICITTAKVNGTVVDATNSNIIIYPRNTTTRSSPKLKSQRYTKLGNQNVQTNGEKQNKRTDTPINFTPFLDNTKNLYRINLNGTIKMKEKKTTLNLTKMEEDKKKQNDLCININPVYVNHSSIINMKNNLPFSVNHLSNPNYFNTSNATHISNSSDYVRRSYNQRKKKNREDIPTHKNTYNYNNILKNRNELIIELNKEKEYFNISRYLNKYMYTKTNVQQRRKIGQEEPKYKSPPLPEKGGISLADEKLQTNSDDTFPYLKTNWKEKKNYPQTLEKFNNHRKNSSMDHIDMHYRNYNFRHSFRSNSSSNIIINNGSLTNGYLKKKMEKKNSKLKMYENLANFEKYLKGKNYAEILSKGKKQQMAHLYLRKSYWKKSTALPLSNNRNVRKNDQEKLPRNIYGESEKTNFAYLSTRTTLGTLSGRQDTVKNGPHVVHIPINFKLKKKLKNYKNGITCISREDKQTYMNSHLNNNCTKHSNMEEFKNYSGSHANKLELYDEKDFLSSFLKKDNSDEKSMHIENLFNFNNEFKSNREEVIDNYTCQNQRQEVKKNLYQNSSNTYNPIFNKTQYQHKSNDGNNTKNERYNAFDICTQMKQPRKEVNDSQKIDQSMITIKSKSERYQNKSGQNNVLINNRMCTSSKNENSHKHDKKYDSNEKHDYHTKIETNFIINSVQFHNVDEKKEKNVKSENSNETLFEVKKKVKKYSLSNQENIKNEDETKIEPYYLSSNWEHFKDIFLSNLNGEITLNNVEKRDNVNMFSSDKLNNVPKNSIVHNVNDENSFAIKGEHGSEQHINTKVGREKNEKCFEIQPNNDHTEKEIEEKEKEKIAIAIDERYKNHCKCNVENDIDSYDRKNKHVKENIKMKVITNELENIIHHINMINEESETSTTNCKKKNDSNNTEITKSMKQKNETEKLKFEKFSTFFDSDTREKDEQIMHEDKGKNTNNKSEYKYHNDEVTELYFELGMEKGGSSYHKGEYQNVVCSKDIEINPNGSDEKEKKIQIDNANMEIYASTEHVQYKQTAYTCAQDGNTNNGWISSQMGENTKGNNTPKNKEKEEETVSQCVSLSTANNGESSSLATANICESSSLATANTGESSYLATANIAEKSSLATENTCERSSLVTANILGGGNCKQLDKHLDNNNGMESKHANKIEEKKHFCSGESIFYESDRNERYASTTSETSAKSSPKKNNMKGKNIIEDKNFHKHHRNMENFSSSNLSYEEKTAPINMNVKKDYMQPIKSAHSNEHLEGDFENANLRRNDDIRAEKKHSVVCFHSSGNQQKCNENSLLTQMDTLSDNIIVKETNYSCVKINKDNLFKRLNITDNRLRYINLLYASFDYCYLSSKVEKQNKNYHDPYSNDIHVKYAPKDDTYKRRFEEKIMHIFYPTLEENHDTVSACVQRDISYPKNAIIINTLDTDTTQNTCDLVSENINRNTSKISEMIKYGNSSILDENLQGELVHNPYLKESHNEGALLAEEKRDTHKKWVVIGDGNSNGDGDCDGDCDGDDDGNGDGEDGNGDGEDGNGNGEDGNGDGDGNGNGEDGNGDGDGNDDGGDGSGDDDSLDSDGEENICYEDIKRNVWLQRADRKDVVRHIQFESVKCILLFCFLYRIKYFQGMHDMIISLFYLNLHPYEVFCVFEKILHYYAPYLYLQNREHKNTVSPKTESAGFITNKYPTPDLSMQICNYNGKLFRLLFQFFFPHISHYFDTTINDSWSYFFFVNLNFSKYNNVYCLLYMWMKLIEIKDSGNNVSCDFILFLLSFVIYKLKIVKRKLYEKGHLQNVSSVTNVSSVESAKSDGKNVKVENCADNPLQHKHEHSKCNKVGEVVGQEEESTEKHKVEEILAKHVQDGGEIQRDFSRKRKLSAYCEDMFSLFFEFNSSFDKHLGDNYEQHIDEIVKIINNIKDMIPRSIINFVTSYNSAYQRKEQPVNSEGEKVVNQLLRHVAEQEPHNEARQPLHLADNFSENLDNICLYVRVSDLVRMHEIGNFYEFIFIRLLKEKIVLSKLKSISSGSLVIQNFSHFRNVDEFLNYKKKRKYAYNNHIKTLFIIIQHINKKIIHLKSNDVNPSTHSECMYKETASCSDKNTAKKKNINNIFFKRNNKENNIYCERLRNDMPQETPLHHFVTALVKNNVKRLTILQDNSSVIKIENEKKKDIEEDINDNSSLKENSFFLQMFKKMKNKIYENITKDNEQDKLNSVKMNSSQRNNFMFVLKDSNFKMFSDRRTKKYITHKNKKVFFYSKNNLKKKKNEKSKRKSSIKLEKTLVVHKQPNEVKSGEQDGLHFRVEKRLGIRTHFLSTRYREMNTIRMFQGIEENMDKRNASFNIYQKWDINVIHNDKLSIKSHIMFKKGKKQKLGSNTNTLNIMYYHLKKKKKRTKTKEKAKEKHS</sequence>
<feature type="region of interest" description="Disordered" evidence="1">
    <location>
        <begin position="1233"/>
        <end position="1255"/>
    </location>
</feature>
<feature type="compositionally biased region" description="Low complexity" evidence="1">
    <location>
        <begin position="1239"/>
        <end position="1248"/>
    </location>
</feature>
<dbReference type="Proteomes" id="UP000078560">
    <property type="component" value="Unassembled WGS sequence"/>
</dbReference>
<feature type="compositionally biased region" description="Acidic residues" evidence="1">
    <location>
        <begin position="1696"/>
        <end position="1721"/>
    </location>
</feature>
<feature type="region of interest" description="Disordered" evidence="1">
    <location>
        <begin position="417"/>
        <end position="439"/>
    </location>
</feature>
<feature type="region of interest" description="Disordered" evidence="1">
    <location>
        <begin position="1125"/>
        <end position="1145"/>
    </location>
</feature>
<reference evidence="3" key="1">
    <citation type="submission" date="2016-05" db="EMBL/GenBank/DDBJ databases">
        <authorList>
            <person name="Naeem Raeece"/>
        </authorList>
    </citation>
    <scope>NUCLEOTIDE SEQUENCE [LARGE SCALE GENOMIC DNA]</scope>
</reference>
<dbReference type="EMBL" id="FLQU01000340">
    <property type="protein sequence ID" value="SBS84136.1"/>
    <property type="molecule type" value="Genomic_DNA"/>
</dbReference>
<feature type="compositionally biased region" description="Acidic residues" evidence="1">
    <location>
        <begin position="1742"/>
        <end position="1766"/>
    </location>
</feature>
<proteinExistence type="predicted"/>
<feature type="compositionally biased region" description="Low complexity" evidence="1">
    <location>
        <begin position="1375"/>
        <end position="1384"/>
    </location>
</feature>
<name>A0A1A8VWR0_PLAOA</name>
<feature type="compositionally biased region" description="Gly residues" evidence="1">
    <location>
        <begin position="1722"/>
        <end position="1741"/>
    </location>
</feature>
<evidence type="ECO:0000313" key="2">
    <source>
        <dbReference type="EMBL" id="SBS84136.1"/>
    </source>
</evidence>
<organism evidence="2 3">
    <name type="scientific">Plasmodium ovale curtisi</name>
    <dbReference type="NCBI Taxonomy" id="864141"/>
    <lineage>
        <taxon>Eukaryota</taxon>
        <taxon>Sar</taxon>
        <taxon>Alveolata</taxon>
        <taxon>Apicomplexa</taxon>
        <taxon>Aconoidasida</taxon>
        <taxon>Haemosporida</taxon>
        <taxon>Plasmodiidae</taxon>
        <taxon>Plasmodium</taxon>
        <taxon>Plasmodium (Plasmodium)</taxon>
    </lineage>
</organism>
<protein>
    <submittedName>
        <fullName evidence="2">Uncharacterized protein</fullName>
    </submittedName>
</protein>
<feature type="region of interest" description="Disordered" evidence="1">
    <location>
        <begin position="1686"/>
        <end position="1766"/>
    </location>
</feature>
<accession>A0A1A8VWR0</accession>
<evidence type="ECO:0000256" key="1">
    <source>
        <dbReference type="SAM" id="MobiDB-lite"/>
    </source>
</evidence>